<reference evidence="2 3" key="1">
    <citation type="submission" date="2024-02" db="EMBL/GenBank/DDBJ databases">
        <title>Discinaceae phylogenomics.</title>
        <authorList>
            <person name="Dirks A.C."/>
            <person name="James T.Y."/>
        </authorList>
    </citation>
    <scope>NUCLEOTIDE SEQUENCE [LARGE SCALE GENOMIC DNA]</scope>
    <source>
        <strain evidence="2 3">ACD0624</strain>
    </source>
</reference>
<evidence type="ECO:0000313" key="2">
    <source>
        <dbReference type="EMBL" id="KAL0632976.1"/>
    </source>
</evidence>
<dbReference type="EMBL" id="JBBBZM010000142">
    <property type="protein sequence ID" value="KAL0632976.1"/>
    <property type="molecule type" value="Genomic_DNA"/>
</dbReference>
<gene>
    <name evidence="2" type="ORF">Q9L58_008134</name>
</gene>
<accession>A0ABR3GAI9</accession>
<name>A0ABR3GAI9_9PEZI</name>
<proteinExistence type="predicted"/>
<keyword evidence="3" id="KW-1185">Reference proteome</keyword>
<organism evidence="2 3">
    <name type="scientific">Discina gigas</name>
    <dbReference type="NCBI Taxonomy" id="1032678"/>
    <lineage>
        <taxon>Eukaryota</taxon>
        <taxon>Fungi</taxon>
        <taxon>Dikarya</taxon>
        <taxon>Ascomycota</taxon>
        <taxon>Pezizomycotina</taxon>
        <taxon>Pezizomycetes</taxon>
        <taxon>Pezizales</taxon>
        <taxon>Discinaceae</taxon>
        <taxon>Discina</taxon>
    </lineage>
</organism>
<dbReference type="SMART" id="SM00552">
    <property type="entry name" value="ADEAMc"/>
    <property type="match status" value="1"/>
</dbReference>
<protein>
    <recommendedName>
        <fullName evidence="1">A to I editase domain-containing protein</fullName>
    </recommendedName>
</protein>
<dbReference type="PROSITE" id="PS50141">
    <property type="entry name" value="A_DEAMIN_EDITASE"/>
    <property type="match status" value="1"/>
</dbReference>
<feature type="domain" description="A to I editase" evidence="1">
    <location>
        <begin position="53"/>
        <end position="378"/>
    </location>
</feature>
<dbReference type="InterPro" id="IPR002466">
    <property type="entry name" value="A_deamin"/>
</dbReference>
<evidence type="ECO:0000313" key="3">
    <source>
        <dbReference type="Proteomes" id="UP001447188"/>
    </source>
</evidence>
<dbReference type="PANTHER" id="PTHR47803">
    <property type="entry name" value="TRNA-SPECIFIC ADENOSINE DEAMINASE 1"/>
    <property type="match status" value="1"/>
</dbReference>
<sequence>MGEFEDTVARTVIAAFSALPAKSKPKLRPDATEWVPLAGITLETTGGEVVCVALATGMKCLPHAKIPLAAGMVLHDCHAEVLTIRAFNCFLAEECRKLASDTSYTSEYLYRRPPPALTAASPQPFAIHADVRIHFYSSEAPCGDASMELTISSQTDATPWTNSSPSSSAPAALLRGRGYFASLGAVRTKPGRADSPPTLSKSCSDKLALRQSVSTLLSPLSFLVAPENAYLASLVLHKRVYSPVACDRAFGETGRMGVLQGRDWGGGYMFRPFRVRTTDVEFEFTKTGTKAVGSNVSAVWVRGRGAETLIGGVLQGRKQFSGVRATSMLCKARMWKAVSGVAAVVGVRAVQMMIDVAVYGDLKEGVGMVSRNRAKVETRTALGGWARNGGDDFGMVE</sequence>
<dbReference type="Proteomes" id="UP001447188">
    <property type="component" value="Unassembled WGS sequence"/>
</dbReference>
<evidence type="ECO:0000259" key="1">
    <source>
        <dbReference type="PROSITE" id="PS50141"/>
    </source>
</evidence>
<comment type="caution">
    <text evidence="2">The sequence shown here is derived from an EMBL/GenBank/DDBJ whole genome shotgun (WGS) entry which is preliminary data.</text>
</comment>
<dbReference type="InterPro" id="IPR042935">
    <property type="entry name" value="Tad1"/>
</dbReference>
<dbReference type="PANTHER" id="PTHR47803:SF1">
    <property type="entry name" value="TRNA-SPECIFIC ADENOSINE DEAMINASE 1"/>
    <property type="match status" value="1"/>
</dbReference>
<dbReference type="Pfam" id="PF02137">
    <property type="entry name" value="A_deamin"/>
    <property type="match status" value="1"/>
</dbReference>